<organism evidence="1 2">
    <name type="scientific">Coniochaeta pulveracea</name>
    <dbReference type="NCBI Taxonomy" id="177199"/>
    <lineage>
        <taxon>Eukaryota</taxon>
        <taxon>Fungi</taxon>
        <taxon>Dikarya</taxon>
        <taxon>Ascomycota</taxon>
        <taxon>Pezizomycotina</taxon>
        <taxon>Sordariomycetes</taxon>
        <taxon>Sordariomycetidae</taxon>
        <taxon>Coniochaetales</taxon>
        <taxon>Coniochaetaceae</taxon>
        <taxon>Coniochaeta</taxon>
    </lineage>
</organism>
<reference evidence="1 2" key="1">
    <citation type="submission" date="2018-08" db="EMBL/GenBank/DDBJ databases">
        <title>Draft genome of the lignicolous fungus Coniochaeta pulveracea.</title>
        <authorList>
            <person name="Borstlap C.J."/>
            <person name="De Witt R.N."/>
            <person name="Botha A."/>
            <person name="Volschenk H."/>
        </authorList>
    </citation>
    <scope>NUCLEOTIDE SEQUENCE [LARGE SCALE GENOMIC DNA]</scope>
    <source>
        <strain evidence="1 2">CAB683</strain>
    </source>
</reference>
<evidence type="ECO:0000313" key="1">
    <source>
        <dbReference type="EMBL" id="RKU44445.1"/>
    </source>
</evidence>
<comment type="caution">
    <text evidence="1">The sequence shown here is derived from an EMBL/GenBank/DDBJ whole genome shotgun (WGS) entry which is preliminary data.</text>
</comment>
<dbReference type="Proteomes" id="UP000275385">
    <property type="component" value="Unassembled WGS sequence"/>
</dbReference>
<protein>
    <submittedName>
        <fullName evidence="1">Uncharacterized protein</fullName>
    </submittedName>
</protein>
<sequence length="63" mass="6913">PSGGNSEWTKETMIGECKKVGINICIVDDVAISDCDPNWNPFAQEDCRKRKFGLGRTGCAPPR</sequence>
<accession>A0A420Y992</accession>
<gene>
    <name evidence="1" type="ORF">DL546_000010</name>
</gene>
<dbReference type="EMBL" id="QVQW01000030">
    <property type="protein sequence ID" value="RKU44445.1"/>
    <property type="molecule type" value="Genomic_DNA"/>
</dbReference>
<proteinExistence type="predicted"/>
<evidence type="ECO:0000313" key="2">
    <source>
        <dbReference type="Proteomes" id="UP000275385"/>
    </source>
</evidence>
<feature type="non-terminal residue" evidence="1">
    <location>
        <position position="1"/>
    </location>
</feature>
<dbReference type="AlphaFoldDB" id="A0A420Y992"/>
<name>A0A420Y992_9PEZI</name>
<keyword evidence="2" id="KW-1185">Reference proteome</keyword>